<accession>A0A6C0EAE4</accession>
<dbReference type="GO" id="GO:0016075">
    <property type="term" value="P:rRNA catabolic process"/>
    <property type="evidence" value="ECO:0007669"/>
    <property type="project" value="TreeGrafter"/>
</dbReference>
<reference evidence="2" key="1">
    <citation type="journal article" date="2020" name="Nature">
        <title>Giant virus diversity and host interactions through global metagenomics.</title>
        <authorList>
            <person name="Schulz F."/>
            <person name="Roux S."/>
            <person name="Paez-Espino D."/>
            <person name="Jungbluth S."/>
            <person name="Walsh D.A."/>
            <person name="Denef V.J."/>
            <person name="McMahon K.D."/>
            <person name="Konstantinidis K.T."/>
            <person name="Eloe-Fadrosh E.A."/>
            <person name="Kyrpides N.C."/>
            <person name="Woyke T."/>
        </authorList>
    </citation>
    <scope>NUCLEOTIDE SEQUENCE</scope>
    <source>
        <strain evidence="2">GVMAG-M-3300023179-27</strain>
    </source>
</reference>
<sequence>MGIDNFYKHIKENYNDSFKKKWLKQYDYIHIDLNYMLHSLLYTAKSQEDLLDKLDNAIEIIATYNIPSKGLFLYADGTSPLSKLMLQRQRRLCISRSDKELELSSLNFTVGTKFMNNLEKRLEYTIKKIKYLFCIDVKCHISDHDEAEIKIKREILKLNHDDTHLLVTSDADVVVMMMTLKSYKNIYIIIRSKQEYIILSLGKLLTLHTAKYGKTKTSNMDFSFLSLFLGNDYIPKIKFVNQNSLWESYKTYCKDYENGLCDDKLKINLKFLEDILMDISFVRHNSNPNKIHLSDIENKICSDYLHGIMWCIDMYTNGRCHQYNYMYEYSDAPHPFALMLTIQLKKCIRFKEIKYKPIKKELYGILILPKSAKALIDKKYHDFIDKNQDLYTEEMCSKCNELLKQGSDSRKEYLKHKKEHCPLTFLDIQEIIDKFNKIYMNNI</sequence>
<dbReference type="PANTHER" id="PTHR12341">
    <property type="entry name" value="5'-&gt;3' EXORIBONUCLEASE"/>
    <property type="match status" value="1"/>
</dbReference>
<protein>
    <recommendedName>
        <fullName evidence="1">Xrn1 N-terminal domain-containing protein</fullName>
    </recommendedName>
</protein>
<dbReference type="GO" id="GO:0003723">
    <property type="term" value="F:RNA binding"/>
    <property type="evidence" value="ECO:0007669"/>
    <property type="project" value="TreeGrafter"/>
</dbReference>
<proteinExistence type="predicted"/>
<dbReference type="GO" id="GO:0005634">
    <property type="term" value="C:nucleus"/>
    <property type="evidence" value="ECO:0007669"/>
    <property type="project" value="TreeGrafter"/>
</dbReference>
<name>A0A6C0EAE4_9ZZZZ</name>
<organism evidence="2">
    <name type="scientific">viral metagenome</name>
    <dbReference type="NCBI Taxonomy" id="1070528"/>
    <lineage>
        <taxon>unclassified sequences</taxon>
        <taxon>metagenomes</taxon>
        <taxon>organismal metagenomes</taxon>
    </lineage>
</organism>
<evidence type="ECO:0000313" key="2">
    <source>
        <dbReference type="EMBL" id="QHT25722.1"/>
    </source>
</evidence>
<dbReference type="GO" id="GO:0004534">
    <property type="term" value="F:5'-3' RNA exonuclease activity"/>
    <property type="evidence" value="ECO:0007669"/>
    <property type="project" value="TreeGrafter"/>
</dbReference>
<dbReference type="EMBL" id="MN739774">
    <property type="protein sequence ID" value="QHT25722.1"/>
    <property type="molecule type" value="Genomic_DNA"/>
</dbReference>
<feature type="domain" description="Xrn1 N-terminal" evidence="1">
    <location>
        <begin position="1"/>
        <end position="191"/>
    </location>
</feature>
<dbReference type="GO" id="GO:0000956">
    <property type="term" value="P:nuclear-transcribed mRNA catabolic process"/>
    <property type="evidence" value="ECO:0007669"/>
    <property type="project" value="TreeGrafter"/>
</dbReference>
<dbReference type="InterPro" id="IPR004859">
    <property type="entry name" value="Xrn1_N"/>
</dbReference>
<dbReference type="InterPro" id="IPR027073">
    <property type="entry name" value="5_3_exoribonuclease"/>
</dbReference>
<dbReference type="AlphaFoldDB" id="A0A6C0EAE4"/>
<evidence type="ECO:0000259" key="1">
    <source>
        <dbReference type="Pfam" id="PF03159"/>
    </source>
</evidence>
<dbReference type="PANTHER" id="PTHR12341:SF70">
    <property type="entry name" value="XRN1 N-TERMINAL DOMAIN-CONTAINING PROTEIN"/>
    <property type="match status" value="1"/>
</dbReference>
<dbReference type="Gene3D" id="3.40.50.12390">
    <property type="match status" value="1"/>
</dbReference>
<dbReference type="Pfam" id="PF03159">
    <property type="entry name" value="XRN_N"/>
    <property type="match status" value="1"/>
</dbReference>